<name>S5MQR9_SALBN</name>
<evidence type="ECO:0000313" key="2">
    <source>
        <dbReference type="Proteomes" id="UP000015042"/>
    </source>
</evidence>
<dbReference type="AlphaFoldDB" id="S5MQR9"/>
<dbReference type="EMBL" id="CP006608">
    <property type="protein sequence ID" value="AGR59046.1"/>
    <property type="molecule type" value="Genomic_DNA"/>
</dbReference>
<dbReference type="HOGENOM" id="CLU_212206_0_0_6"/>
<organism evidence="1 2">
    <name type="scientific">Salmonella bongori N268-08</name>
    <dbReference type="NCBI Taxonomy" id="1197719"/>
    <lineage>
        <taxon>Bacteria</taxon>
        <taxon>Pseudomonadati</taxon>
        <taxon>Pseudomonadota</taxon>
        <taxon>Gammaproteobacteria</taxon>
        <taxon>Enterobacterales</taxon>
        <taxon>Enterobacteriaceae</taxon>
        <taxon>Salmonella</taxon>
    </lineage>
</organism>
<sequence length="41" mass="4848">MDVGIDNDQGEQGCKRQRLRLYTPFGGGFYFNYLFDLTRKK</sequence>
<dbReference type="Proteomes" id="UP000015042">
    <property type="component" value="Chromosome"/>
</dbReference>
<dbReference type="PATRIC" id="fig|1197719.3.peg.1854"/>
<gene>
    <name evidence="1" type="ORF">A464_1861</name>
</gene>
<dbReference type="KEGG" id="sbz:A464_1861"/>
<evidence type="ECO:0000313" key="1">
    <source>
        <dbReference type="EMBL" id="AGR59046.1"/>
    </source>
</evidence>
<protein>
    <submittedName>
        <fullName evidence="1">Uncharacterized protein</fullName>
    </submittedName>
</protein>
<reference evidence="1 2" key="1">
    <citation type="submission" date="2013-07" db="EMBL/GenBank/DDBJ databases">
        <title>Genome sequence of Salmonella bongori N268-08 - a rare clinical isolate.</title>
        <authorList>
            <person name="Marti R."/>
            <person name="Hagens S."/>
            <person name="Loessner M.J."/>
            <person name="Klumpp J."/>
        </authorList>
    </citation>
    <scope>NUCLEOTIDE SEQUENCE [LARGE SCALE GENOMIC DNA]</scope>
    <source>
        <strain evidence="1 2">N268-08</strain>
    </source>
</reference>
<proteinExistence type="predicted"/>
<accession>S5MQR9</accession>